<dbReference type="Gene3D" id="1.10.530.10">
    <property type="match status" value="1"/>
</dbReference>
<protein>
    <submittedName>
        <fullName evidence="2">Glucosaminidase domain-containing protein</fullName>
    </submittedName>
</protein>
<organism evidence="2 3">
    <name type="scientific">Dawidia soli</name>
    <dbReference type="NCBI Taxonomy" id="2782352"/>
    <lineage>
        <taxon>Bacteria</taxon>
        <taxon>Pseudomonadati</taxon>
        <taxon>Bacteroidota</taxon>
        <taxon>Cytophagia</taxon>
        <taxon>Cytophagales</taxon>
        <taxon>Chryseotaleaceae</taxon>
        <taxon>Dawidia</taxon>
    </lineage>
</organism>
<dbReference type="AlphaFoldDB" id="A0AAP2D5N2"/>
<dbReference type="InterPro" id="IPR053195">
    <property type="entry name" value="Bax-like"/>
</dbReference>
<dbReference type="PANTHER" id="PTHR40572:SF1">
    <property type="entry name" value="PROTEIN BAX"/>
    <property type="match status" value="1"/>
</dbReference>
<gene>
    <name evidence="2" type="ORF">KK078_00080</name>
</gene>
<dbReference type="InterPro" id="IPR002901">
    <property type="entry name" value="MGlyc_endo_b_GlcNAc-like_dom"/>
</dbReference>
<name>A0AAP2D5N2_9BACT</name>
<dbReference type="Proteomes" id="UP001319180">
    <property type="component" value="Unassembled WGS sequence"/>
</dbReference>
<dbReference type="Pfam" id="PF01832">
    <property type="entry name" value="Glucosaminidase"/>
    <property type="match status" value="1"/>
</dbReference>
<accession>A0AAP2D5N2</accession>
<evidence type="ECO:0000259" key="1">
    <source>
        <dbReference type="Pfam" id="PF01832"/>
    </source>
</evidence>
<dbReference type="GO" id="GO:0004040">
    <property type="term" value="F:amidase activity"/>
    <property type="evidence" value="ECO:0007669"/>
    <property type="project" value="InterPro"/>
</dbReference>
<feature type="domain" description="Mannosyl-glycoprotein endo-beta-N-acetylglucosamidase-like" evidence="1">
    <location>
        <begin position="161"/>
        <end position="280"/>
    </location>
</feature>
<evidence type="ECO:0000313" key="3">
    <source>
        <dbReference type="Proteomes" id="UP001319180"/>
    </source>
</evidence>
<keyword evidence="3" id="KW-1185">Reference proteome</keyword>
<dbReference type="RefSeq" id="WP_254088184.1">
    <property type="nucleotide sequence ID" value="NZ_JAHESC010000001.1"/>
</dbReference>
<comment type="caution">
    <text evidence="2">The sequence shown here is derived from an EMBL/GenBank/DDBJ whole genome shotgun (WGS) entry which is preliminary data.</text>
</comment>
<proteinExistence type="predicted"/>
<dbReference type="PANTHER" id="PTHR40572">
    <property type="entry name" value="PROTEIN BAX"/>
    <property type="match status" value="1"/>
</dbReference>
<dbReference type="EMBL" id="JAHESC010000001">
    <property type="protein sequence ID" value="MBT1684925.1"/>
    <property type="molecule type" value="Genomic_DNA"/>
</dbReference>
<sequence length="297" mass="34471">MPTFLTSPGPRLAVRPGLRYFYGMAQQLRRNWAAFLGCVLIILIVAHNTGRDKTFHVRTETVQLQSLKEVVALTSSVVKPLLYTNVSGLGKLPTAEAKRTFIATVLPSILVAKYQIEQNREKIYILQRKRYWSAGDSAFYYDMRRRYRAVGLTDLPDRMVTLPNSVILAQTAVESGWGQSRFFLQARNLFGIWSFNAREPRIAASRKRKTKQVYVRAYDDMAQSIGHYFEILARARSYRELREAMQHTQDPFELLPHLKYYSERRSAYTQQLKKMIIANNLTQYDTYQLDPAYLHPD</sequence>
<reference evidence="2 3" key="1">
    <citation type="submission" date="2021-05" db="EMBL/GenBank/DDBJ databases">
        <title>A Polyphasic approach of four new species of the genus Ohtaekwangia: Ohtaekwangia histidinii sp. nov., Ohtaekwangia cretensis sp. nov., Ohtaekwangia indiensis sp. nov., Ohtaekwangia reichenbachii sp. nov. from diverse environment.</title>
        <authorList>
            <person name="Octaviana S."/>
        </authorList>
    </citation>
    <scope>NUCLEOTIDE SEQUENCE [LARGE SCALE GENOMIC DNA]</scope>
    <source>
        <strain evidence="2 3">PWU37</strain>
    </source>
</reference>
<evidence type="ECO:0000313" key="2">
    <source>
        <dbReference type="EMBL" id="MBT1684925.1"/>
    </source>
</evidence>